<gene>
    <name evidence="2" type="ORF">V4F39_04325</name>
</gene>
<sequence length="479" mass="53088">TRDQQKQGIKMNPNQKIITIGSICVTIGIASLILQVGNIISIWISHSIQIKNKNQSEIFNQNIITYENNTWVNQTYVNVSNTNFVAERAIASVKLAGNSSLCPVSGWAIYSKDNSVRIGSKGDVFVIREPFISCSHLECRTFFLTQGALLNDKHSNGTIKDRSPYRTLMSCPIGEVPSPYNSRFESVAWSASACHDGTSWLTIGISGPDNGAVAVLKYNGIIIDTIKSWRKNILRTQESECACINGSCFTVMTDGPSNGQASYKIFKIERGKVVKSVELDAPNYHYEECSCYPESGEIMCVCRDNWHGSNRPWVSFNQNLEYQIGYICSGIFGDNPRPNDKTGSCGPVLMNGANGVKGFSFKYGNGIWIGRTKSTSSRMGFEMIWDPDGWTRTNDKFSVKQDIIGIADWSGYSGSFVQHPELTGLDCMRPCFWVELIRGRPKENTIWTSGSSISFCGVNGDTVGWSWPDGAELPFTIDK</sequence>
<organism evidence="2 3">
    <name type="scientific">Aquincola agrisoli</name>
    <dbReference type="NCBI Taxonomy" id="3119538"/>
    <lineage>
        <taxon>Bacteria</taxon>
        <taxon>Pseudomonadati</taxon>
        <taxon>Pseudomonadota</taxon>
        <taxon>Betaproteobacteria</taxon>
        <taxon>Burkholderiales</taxon>
        <taxon>Sphaerotilaceae</taxon>
        <taxon>Aquincola</taxon>
    </lineage>
</organism>
<dbReference type="GO" id="GO:0033644">
    <property type="term" value="C:host cell membrane"/>
    <property type="evidence" value="ECO:0007669"/>
    <property type="project" value="InterPro"/>
</dbReference>
<dbReference type="SUPFAM" id="SSF50939">
    <property type="entry name" value="Sialidases"/>
    <property type="match status" value="1"/>
</dbReference>
<comment type="caution">
    <text evidence="2">The sequence shown here is derived from an EMBL/GenBank/DDBJ whole genome shotgun (WGS) entry which is preliminary data.</text>
</comment>
<dbReference type="GO" id="GO:0016020">
    <property type="term" value="C:membrane"/>
    <property type="evidence" value="ECO:0007669"/>
    <property type="project" value="InterPro"/>
</dbReference>
<keyword evidence="1" id="KW-1133">Transmembrane helix</keyword>
<dbReference type="GO" id="GO:0005975">
    <property type="term" value="P:carbohydrate metabolic process"/>
    <property type="evidence" value="ECO:0007669"/>
    <property type="project" value="InterPro"/>
</dbReference>
<evidence type="ECO:0000313" key="3">
    <source>
        <dbReference type="Proteomes" id="UP001336250"/>
    </source>
</evidence>
<dbReference type="InterPro" id="IPR036278">
    <property type="entry name" value="Sialidase_sf"/>
</dbReference>
<evidence type="ECO:0000256" key="1">
    <source>
        <dbReference type="SAM" id="Phobius"/>
    </source>
</evidence>
<dbReference type="FunFam" id="2.120.10.10:FF:000001">
    <property type="entry name" value="Neuraminidase"/>
    <property type="match status" value="1"/>
</dbReference>
<keyword evidence="3" id="KW-1185">Reference proteome</keyword>
<evidence type="ECO:0000313" key="2">
    <source>
        <dbReference type="EMBL" id="MEF7613127.1"/>
    </source>
</evidence>
<dbReference type="GO" id="GO:0046761">
    <property type="term" value="P:viral budding from plasma membrane"/>
    <property type="evidence" value="ECO:0007669"/>
    <property type="project" value="InterPro"/>
</dbReference>
<feature type="non-terminal residue" evidence="2">
    <location>
        <position position="1"/>
    </location>
</feature>
<name>A0AAW9QCX8_9BURK</name>
<feature type="transmembrane region" description="Helical" evidence="1">
    <location>
        <begin position="20"/>
        <end position="44"/>
    </location>
</feature>
<dbReference type="AlphaFoldDB" id="A0AAW9QCX8"/>
<reference evidence="2 3" key="1">
    <citation type="submission" date="2024-02" db="EMBL/GenBank/DDBJ databases">
        <title>Genome sequence of Aquincola sp. MAHUQ-54.</title>
        <authorList>
            <person name="Huq M.A."/>
        </authorList>
    </citation>
    <scope>NUCLEOTIDE SEQUENCE [LARGE SCALE GENOMIC DNA]</scope>
    <source>
        <strain evidence="2 3">MAHUQ-54</strain>
    </source>
</reference>
<dbReference type="InterPro" id="IPR001860">
    <property type="entry name" value="Glyco_hydro_34"/>
</dbReference>
<dbReference type="RefSeq" id="WP_332288067.1">
    <property type="nucleotide sequence ID" value="NZ_JAZIBG010000013.1"/>
</dbReference>
<dbReference type="InterPro" id="IPR033654">
    <property type="entry name" value="Sialidase_Influenza_A/B"/>
</dbReference>
<dbReference type="GO" id="GO:0004308">
    <property type="term" value="F:exo-alpha-sialidase activity"/>
    <property type="evidence" value="ECO:0007669"/>
    <property type="project" value="InterPro"/>
</dbReference>
<proteinExistence type="inferred from homology"/>
<keyword evidence="1" id="KW-0472">Membrane</keyword>
<dbReference type="HAMAP" id="MF_04071">
    <property type="entry name" value="INFV_NRAM"/>
    <property type="match status" value="1"/>
</dbReference>
<accession>A0AAW9QCX8</accession>
<dbReference type="Pfam" id="PF00064">
    <property type="entry name" value="Neur"/>
    <property type="match status" value="1"/>
</dbReference>
<dbReference type="EMBL" id="JAZIBG010000013">
    <property type="protein sequence ID" value="MEF7613127.1"/>
    <property type="molecule type" value="Genomic_DNA"/>
</dbReference>
<dbReference type="Gene3D" id="2.120.10.10">
    <property type="match status" value="1"/>
</dbReference>
<keyword evidence="1" id="KW-0812">Transmembrane</keyword>
<protein>
    <submittedName>
        <fullName evidence="2">Neuraminidase</fullName>
    </submittedName>
</protein>
<dbReference type="Proteomes" id="UP001336250">
    <property type="component" value="Unassembled WGS sequence"/>
</dbReference>
<dbReference type="CDD" id="cd15483">
    <property type="entry name" value="Influenza_NA"/>
    <property type="match status" value="1"/>
</dbReference>